<dbReference type="InterPro" id="IPR020991">
    <property type="entry name" value="Connector_podovirus"/>
</dbReference>
<accession>A0A6H0G080</accession>
<name>A0A6H0G080_ACIPI</name>
<proteinExistence type="predicted"/>
<dbReference type="Proteomes" id="UP000501692">
    <property type="component" value="Plasmid pA1254_1"/>
</dbReference>
<evidence type="ECO:0000256" key="1">
    <source>
        <dbReference type="ARBA" id="ARBA00004328"/>
    </source>
</evidence>
<evidence type="ECO:0000256" key="3">
    <source>
        <dbReference type="ARBA" id="ARBA00023219"/>
    </source>
</evidence>
<dbReference type="EMBL" id="CP049807">
    <property type="protein sequence ID" value="QIT19952.1"/>
    <property type="molecule type" value="Genomic_DNA"/>
</dbReference>
<gene>
    <name evidence="4" type="ORF">G8E09_19250</name>
</gene>
<keyword evidence="2" id="KW-1188">Viral release from host cell</keyword>
<dbReference type="AlphaFoldDB" id="A0A6H0G080"/>
<evidence type="ECO:0000256" key="2">
    <source>
        <dbReference type="ARBA" id="ARBA00022612"/>
    </source>
</evidence>
<dbReference type="RefSeq" id="WP_167564439.1">
    <property type="nucleotide sequence ID" value="NZ_CP049807.1"/>
</dbReference>
<organism evidence="4 5">
    <name type="scientific">Acinetobacter pittii</name>
    <name type="common">Acinetobacter genomosp. 3</name>
    <dbReference type="NCBI Taxonomy" id="48296"/>
    <lineage>
        <taxon>Bacteria</taxon>
        <taxon>Pseudomonadati</taxon>
        <taxon>Pseudomonadota</taxon>
        <taxon>Gammaproteobacteria</taxon>
        <taxon>Moraxellales</taxon>
        <taxon>Moraxellaceae</taxon>
        <taxon>Acinetobacter</taxon>
        <taxon>Acinetobacter calcoaceticus/baumannii complex</taxon>
    </lineage>
</organism>
<sequence length="146" mass="16511">MTATATKLIKRVGELKTERIKHEPTWAELYRYGAPERQQSFQDTAQSGLEDTRRQERAKLFDTTAAEAIQLFVSSIISATTPASSKWFKAVPSGVDVPEQMTQGEQWLETVTDFIYRNIHASNFDSEVSDYLTDLVVARMGCNVCR</sequence>
<keyword evidence="3" id="KW-0231">Viral genome packaging</keyword>
<reference evidence="4 5" key="1">
    <citation type="submission" date="2020-03" db="EMBL/GenBank/DDBJ databases">
        <authorList>
            <person name="Zhang L."/>
            <person name="Han X."/>
            <person name="Chen Y."/>
            <person name="Yu Y."/>
        </authorList>
    </citation>
    <scope>NUCLEOTIDE SEQUENCE [LARGE SCALE GENOMIC DNA]</scope>
    <source>
        <strain evidence="4 5">A1254</strain>
        <plasmid evidence="5">pa1254_1</plasmid>
    </source>
</reference>
<comment type="subcellular location">
    <subcellularLocation>
        <location evidence="1">Virion</location>
    </subcellularLocation>
</comment>
<evidence type="ECO:0000313" key="5">
    <source>
        <dbReference type="Proteomes" id="UP000501692"/>
    </source>
</evidence>
<keyword evidence="4" id="KW-0614">Plasmid</keyword>
<evidence type="ECO:0000313" key="4">
    <source>
        <dbReference type="EMBL" id="QIT19952.1"/>
    </source>
</evidence>
<dbReference type="Pfam" id="PF12236">
    <property type="entry name" value="Head-tail_con"/>
    <property type="match status" value="1"/>
</dbReference>
<geneLocation type="plasmid" evidence="5">
    <name>pa1254_1</name>
</geneLocation>
<protein>
    <submittedName>
        <fullName evidence="4">Uncharacterized protein</fullName>
    </submittedName>
</protein>